<protein>
    <recommendedName>
        <fullName evidence="20">Cytochrome P450</fullName>
    </recommendedName>
</protein>
<proteinExistence type="inferred from homology"/>
<evidence type="ECO:0000256" key="4">
    <source>
        <dbReference type="ARBA" id="ARBA00004406"/>
    </source>
</evidence>
<dbReference type="PROSITE" id="PS00086">
    <property type="entry name" value="CYTOCHROME_P450"/>
    <property type="match status" value="1"/>
</dbReference>
<dbReference type="PANTHER" id="PTHR24291">
    <property type="entry name" value="CYTOCHROME P450 FAMILY 4"/>
    <property type="match status" value="1"/>
</dbReference>
<dbReference type="InterPro" id="IPR036396">
    <property type="entry name" value="Cyt_P450_sf"/>
</dbReference>
<evidence type="ECO:0000256" key="15">
    <source>
        <dbReference type="RuleBase" id="RU000461"/>
    </source>
</evidence>
<evidence type="ECO:0000256" key="5">
    <source>
        <dbReference type="ARBA" id="ARBA00010617"/>
    </source>
</evidence>
<evidence type="ECO:0000256" key="16">
    <source>
        <dbReference type="SAM" id="Coils"/>
    </source>
</evidence>
<gene>
    <name evidence="18" type="ORF">HZH66_012664</name>
</gene>
<keyword evidence="8" id="KW-0256">Endoplasmic reticulum</keyword>
<dbReference type="GO" id="GO:0005506">
    <property type="term" value="F:iron ion binding"/>
    <property type="evidence" value="ECO:0007669"/>
    <property type="project" value="InterPro"/>
</dbReference>
<dbReference type="AlphaFoldDB" id="A0A834J9P3"/>
<keyword evidence="11 14" id="KW-0408">Iron</keyword>
<dbReference type="InterPro" id="IPR002401">
    <property type="entry name" value="Cyt_P450_E_grp-I"/>
</dbReference>
<keyword evidence="19" id="KW-1185">Reference proteome</keyword>
<dbReference type="EMBL" id="JACSEA010000016">
    <property type="protein sequence ID" value="KAF7384414.1"/>
    <property type="molecule type" value="Genomic_DNA"/>
</dbReference>
<reference evidence="18" key="1">
    <citation type="journal article" date="2020" name="G3 (Bethesda)">
        <title>High-Quality Assemblies for Three Invasive Social Wasps from the &lt;i&gt;Vespula&lt;/i&gt; Genus.</title>
        <authorList>
            <person name="Harrop T.W.R."/>
            <person name="Guhlin J."/>
            <person name="McLaughlin G.M."/>
            <person name="Permina E."/>
            <person name="Stockwell P."/>
            <person name="Gilligan J."/>
            <person name="Le Lec M.F."/>
            <person name="Gruber M.A.M."/>
            <person name="Quinn O."/>
            <person name="Lovegrove M."/>
            <person name="Duncan E.J."/>
            <person name="Remnant E.J."/>
            <person name="Van Eeckhoven J."/>
            <person name="Graham B."/>
            <person name="Knapp R.A."/>
            <person name="Langford K.W."/>
            <person name="Kronenberg Z."/>
            <person name="Press M.O."/>
            <person name="Eacker S.M."/>
            <person name="Wilson-Rankin E.E."/>
            <person name="Purcell J."/>
            <person name="Lester P.J."/>
            <person name="Dearden P.K."/>
        </authorList>
    </citation>
    <scope>NUCLEOTIDE SEQUENCE</scope>
    <source>
        <strain evidence="18">Marl-1</strain>
    </source>
</reference>
<keyword evidence="17" id="KW-0812">Transmembrane</keyword>
<feature type="transmembrane region" description="Helical" evidence="17">
    <location>
        <begin position="6"/>
        <end position="23"/>
    </location>
</feature>
<dbReference type="Pfam" id="PF00067">
    <property type="entry name" value="p450"/>
    <property type="match status" value="1"/>
</dbReference>
<dbReference type="Proteomes" id="UP000614350">
    <property type="component" value="Unassembled WGS sequence"/>
</dbReference>
<evidence type="ECO:0000256" key="17">
    <source>
        <dbReference type="SAM" id="Phobius"/>
    </source>
</evidence>
<dbReference type="CDD" id="cd20628">
    <property type="entry name" value="CYP4"/>
    <property type="match status" value="1"/>
</dbReference>
<dbReference type="SUPFAM" id="SSF48264">
    <property type="entry name" value="Cytochrome P450"/>
    <property type="match status" value="1"/>
</dbReference>
<keyword evidence="16" id="KW-0175">Coiled coil</keyword>
<comment type="cofactor">
    <cofactor evidence="1 14">
        <name>heme</name>
        <dbReference type="ChEBI" id="CHEBI:30413"/>
    </cofactor>
</comment>
<keyword evidence="9" id="KW-0492">Microsome</keyword>
<evidence type="ECO:0000313" key="19">
    <source>
        <dbReference type="Proteomes" id="UP000614350"/>
    </source>
</evidence>
<dbReference type="PRINTS" id="PR00385">
    <property type="entry name" value="P450"/>
</dbReference>
<comment type="similarity">
    <text evidence="5 15">Belongs to the cytochrome P450 family.</text>
</comment>
<evidence type="ECO:0000256" key="3">
    <source>
        <dbReference type="ARBA" id="ARBA00004174"/>
    </source>
</evidence>
<dbReference type="PANTHER" id="PTHR24291:SF189">
    <property type="entry name" value="CYTOCHROME P450 4C3-RELATED"/>
    <property type="match status" value="1"/>
</dbReference>
<dbReference type="PRINTS" id="PR00463">
    <property type="entry name" value="EP450I"/>
</dbReference>
<keyword evidence="13 17" id="KW-0472">Membrane</keyword>
<feature type="binding site" description="axial binding residue" evidence="14">
    <location>
        <position position="461"/>
    </location>
    <ligand>
        <name>heme</name>
        <dbReference type="ChEBI" id="CHEBI:30413"/>
    </ligand>
    <ligandPart>
        <name>Fe</name>
        <dbReference type="ChEBI" id="CHEBI:18248"/>
    </ligandPart>
</feature>
<dbReference type="InterPro" id="IPR017972">
    <property type="entry name" value="Cyt_P450_CS"/>
</dbReference>
<keyword evidence="6 14" id="KW-0349">Heme</keyword>
<dbReference type="GO" id="GO:0004497">
    <property type="term" value="F:monooxygenase activity"/>
    <property type="evidence" value="ECO:0007669"/>
    <property type="project" value="UniProtKB-KW"/>
</dbReference>
<dbReference type="GO" id="GO:0005789">
    <property type="term" value="C:endoplasmic reticulum membrane"/>
    <property type="evidence" value="ECO:0007669"/>
    <property type="project" value="UniProtKB-SubCell"/>
</dbReference>
<comment type="caution">
    <text evidence="18">The sequence shown here is derived from an EMBL/GenBank/DDBJ whole genome shotgun (WGS) entry which is preliminary data.</text>
</comment>
<name>A0A834J9P3_VESVU</name>
<dbReference type="InterPro" id="IPR001128">
    <property type="entry name" value="Cyt_P450"/>
</dbReference>
<evidence type="ECO:0000313" key="18">
    <source>
        <dbReference type="EMBL" id="KAF7384414.1"/>
    </source>
</evidence>
<dbReference type="GO" id="GO:0020037">
    <property type="term" value="F:heme binding"/>
    <property type="evidence" value="ECO:0007669"/>
    <property type="project" value="InterPro"/>
</dbReference>
<organism evidence="18 19">
    <name type="scientific">Vespula vulgaris</name>
    <name type="common">Yellow jacket</name>
    <name type="synonym">Wasp</name>
    <dbReference type="NCBI Taxonomy" id="7454"/>
    <lineage>
        <taxon>Eukaryota</taxon>
        <taxon>Metazoa</taxon>
        <taxon>Ecdysozoa</taxon>
        <taxon>Arthropoda</taxon>
        <taxon>Hexapoda</taxon>
        <taxon>Insecta</taxon>
        <taxon>Pterygota</taxon>
        <taxon>Neoptera</taxon>
        <taxon>Endopterygota</taxon>
        <taxon>Hymenoptera</taxon>
        <taxon>Apocrita</taxon>
        <taxon>Aculeata</taxon>
        <taxon>Vespoidea</taxon>
        <taxon>Vespidae</taxon>
        <taxon>Vespinae</taxon>
        <taxon>Vespula</taxon>
    </lineage>
</organism>
<evidence type="ECO:0000256" key="12">
    <source>
        <dbReference type="ARBA" id="ARBA00023033"/>
    </source>
</evidence>
<evidence type="ECO:0000256" key="13">
    <source>
        <dbReference type="ARBA" id="ARBA00023136"/>
    </source>
</evidence>
<comment type="subcellular location">
    <subcellularLocation>
        <location evidence="4">Endoplasmic reticulum membrane</location>
        <topology evidence="4">Peripheral membrane protein</topology>
    </subcellularLocation>
    <subcellularLocation>
        <location evidence="3">Microsome membrane</location>
        <topology evidence="3">Peripheral membrane protein</topology>
    </subcellularLocation>
</comment>
<evidence type="ECO:0000256" key="10">
    <source>
        <dbReference type="ARBA" id="ARBA00023002"/>
    </source>
</evidence>
<accession>A0A834J9P3</accession>
<comment type="function">
    <text evidence="2">May be involved in the metabolism of insect hormones and in the breakdown of synthetic insecticides.</text>
</comment>
<dbReference type="Gene3D" id="1.10.630.10">
    <property type="entry name" value="Cytochrome P450"/>
    <property type="match status" value="1"/>
</dbReference>
<evidence type="ECO:0000256" key="11">
    <source>
        <dbReference type="ARBA" id="ARBA00023004"/>
    </source>
</evidence>
<evidence type="ECO:0000256" key="2">
    <source>
        <dbReference type="ARBA" id="ARBA00003690"/>
    </source>
</evidence>
<evidence type="ECO:0000256" key="1">
    <source>
        <dbReference type="ARBA" id="ARBA00001971"/>
    </source>
</evidence>
<dbReference type="GO" id="GO:0016705">
    <property type="term" value="F:oxidoreductase activity, acting on paired donors, with incorporation or reduction of molecular oxygen"/>
    <property type="evidence" value="ECO:0007669"/>
    <property type="project" value="InterPro"/>
</dbReference>
<feature type="transmembrane region" description="Helical" evidence="17">
    <location>
        <begin position="65"/>
        <end position="82"/>
    </location>
</feature>
<evidence type="ECO:0000256" key="7">
    <source>
        <dbReference type="ARBA" id="ARBA00022723"/>
    </source>
</evidence>
<evidence type="ECO:0000256" key="8">
    <source>
        <dbReference type="ARBA" id="ARBA00022824"/>
    </source>
</evidence>
<dbReference type="InterPro" id="IPR050196">
    <property type="entry name" value="Cytochrome_P450_Monoox"/>
</dbReference>
<feature type="coiled-coil region" evidence="16">
    <location>
        <begin position="342"/>
        <end position="370"/>
    </location>
</feature>
<sequence length="522" mass="61247">MFLTISLSLIFLLFILHCLIRYGRVRKILHHIPGPKAYPIIGNMYHLQVNNEHILKKLWKMNEKFYPIYNIWTFFISIVIILQPEDVEVLLKSTKHMEKNTPYKYLQPWLSTGLLTSAGTKWQNRRKILTPAFHFNILEHFVVVFNEETRSLVKSLKEERKGAAVVKNVQQLIRKHALNMICETALGIRLDEMGEMESKYRDAVHTFGKIVSYRIVRPWYHFDAIFAFSSYGRLQKKLIKTLHDFSKKIIAERKNFHEDTNWKYLQNVTNMNENGILSKESNDNNNYTKKRLALLDLLIASSLNDNQIDEKGIQEEVDTFMFAGHDTTASALSFALSLFAKHKDVQERIREEVNTIMKEENNELTILELQKLSYLEMCIKESLRLYPSVHAIFRHISQDLQLKNYLIPTGAICHVNIHSIHRNPKYWPNPNVFNPDRFLPENMKGRNLYSYIPFSAGSRNCIGQKYAMLELKIMVAHILHNFYVESVDELDDVQMIGDLTLHPFKPLRLKFTPIKQNESYMI</sequence>
<evidence type="ECO:0000256" key="6">
    <source>
        <dbReference type="ARBA" id="ARBA00022617"/>
    </source>
</evidence>
<keyword evidence="7 14" id="KW-0479">Metal-binding</keyword>
<keyword evidence="17" id="KW-1133">Transmembrane helix</keyword>
<keyword evidence="12 15" id="KW-0503">Monooxygenase</keyword>
<evidence type="ECO:0008006" key="20">
    <source>
        <dbReference type="Google" id="ProtNLM"/>
    </source>
</evidence>
<keyword evidence="10 15" id="KW-0560">Oxidoreductase</keyword>
<evidence type="ECO:0000256" key="14">
    <source>
        <dbReference type="PIRSR" id="PIRSR602401-1"/>
    </source>
</evidence>
<evidence type="ECO:0000256" key="9">
    <source>
        <dbReference type="ARBA" id="ARBA00022848"/>
    </source>
</evidence>